<accession>A0A3B0UEE3</accession>
<feature type="non-terminal residue" evidence="1">
    <location>
        <position position="33"/>
    </location>
</feature>
<dbReference type="AlphaFoldDB" id="A0A3B0UEE3"/>
<sequence>MTTLNIDLPQQNKKKVVFINFTNTKRLQWNKFR</sequence>
<dbReference type="EMBL" id="UOER01000208">
    <property type="protein sequence ID" value="VAW23657.1"/>
    <property type="molecule type" value="Genomic_DNA"/>
</dbReference>
<proteinExistence type="predicted"/>
<reference evidence="1" key="1">
    <citation type="submission" date="2018-06" db="EMBL/GenBank/DDBJ databases">
        <authorList>
            <person name="Zhirakovskaya E."/>
        </authorList>
    </citation>
    <scope>NUCLEOTIDE SEQUENCE</scope>
</reference>
<organism evidence="1">
    <name type="scientific">hydrothermal vent metagenome</name>
    <dbReference type="NCBI Taxonomy" id="652676"/>
    <lineage>
        <taxon>unclassified sequences</taxon>
        <taxon>metagenomes</taxon>
        <taxon>ecological metagenomes</taxon>
    </lineage>
</organism>
<protein>
    <submittedName>
        <fullName evidence="1">Uncharacterized protein</fullName>
    </submittedName>
</protein>
<evidence type="ECO:0000313" key="1">
    <source>
        <dbReference type="EMBL" id="VAW23657.1"/>
    </source>
</evidence>
<gene>
    <name evidence="1" type="ORF">MNBD_BACTEROID04-1644</name>
</gene>
<name>A0A3B0UEE3_9ZZZZ</name>